<dbReference type="InterPro" id="IPR013785">
    <property type="entry name" value="Aldolase_TIM"/>
</dbReference>
<protein>
    <recommendedName>
        <fullName evidence="9">Pre-heme d1 synthase</fullName>
    </recommendedName>
</protein>
<dbReference type="SFLD" id="SFLDG01386">
    <property type="entry name" value="main_SPASM_domain-containing"/>
    <property type="match status" value="1"/>
</dbReference>
<keyword evidence="12" id="KW-1185">Reference proteome</keyword>
<dbReference type="KEGG" id="pcor:KS4_07580"/>
<sequence>MFSVSNILADHAAGNEDLRYGHTKRDRGQHPAGKTYNILPDAPRPVVVWAVTRACNLRCVHCYASADANPAPNELSHEEGIALLDDLAEFQVPAVLFSGGEPLVRPDTLDLIKYAKSLGIQCTLSTNGLLIDQPTAHKLADIGIKYVGISIDGLRDNHDKLRGMKGAFDQTLAAIKRCKDVGIKVGARFTVHALNYHQLDDIIDLCHEYHIDRLCVYHLAYSGRGGKMQKVDLTSQQTRDVVDMIFDRTIKLHQSGSPLEVLTVGNHTDPAYAILQLQKQNPQKAEDVWQQLRGTGGNRSGSNISSIDPMGFVHYDQFSWHYNCGNIRDQKFSEIWASANDERLARLRDRKDYLPDRCRSCQFLDICNGNLRTRAEAATENWLGMDPSCYLNDTELTPAT</sequence>
<name>A0A517YR86_9BACT</name>
<dbReference type="EMBL" id="CP036425">
    <property type="protein sequence ID" value="QDU32724.1"/>
    <property type="molecule type" value="Genomic_DNA"/>
</dbReference>
<dbReference type="InterPro" id="IPR007197">
    <property type="entry name" value="rSAM"/>
</dbReference>
<comment type="similarity">
    <text evidence="7">Belongs to the radical SAM superfamily.</text>
</comment>
<feature type="domain" description="Radical SAM core" evidence="10">
    <location>
        <begin position="41"/>
        <end position="259"/>
    </location>
</feature>
<dbReference type="PIRSF" id="PIRSF037420">
    <property type="entry name" value="PQQ_syn_pqqE"/>
    <property type="match status" value="1"/>
</dbReference>
<dbReference type="CDD" id="cd01335">
    <property type="entry name" value="Radical_SAM"/>
    <property type="match status" value="1"/>
</dbReference>
<evidence type="ECO:0000313" key="11">
    <source>
        <dbReference type="EMBL" id="QDU32724.1"/>
    </source>
</evidence>
<dbReference type="OrthoDB" id="9782387at2"/>
<evidence type="ECO:0000256" key="5">
    <source>
        <dbReference type="ARBA" id="ARBA00023004"/>
    </source>
</evidence>
<dbReference type="PROSITE" id="PS51918">
    <property type="entry name" value="RADICAL_SAM"/>
    <property type="match status" value="1"/>
</dbReference>
<keyword evidence="11" id="KW-0560">Oxidoreductase</keyword>
<dbReference type="PANTHER" id="PTHR11228">
    <property type="entry name" value="RADICAL SAM DOMAIN PROTEIN"/>
    <property type="match status" value="1"/>
</dbReference>
<keyword evidence="2" id="KW-0004">4Fe-4S</keyword>
<proteinExistence type="inferred from homology"/>
<evidence type="ECO:0000256" key="4">
    <source>
        <dbReference type="ARBA" id="ARBA00022723"/>
    </source>
</evidence>
<reference evidence="11 12" key="1">
    <citation type="submission" date="2019-02" db="EMBL/GenBank/DDBJ databases">
        <title>Deep-cultivation of Planctomycetes and their phenomic and genomic characterization uncovers novel biology.</title>
        <authorList>
            <person name="Wiegand S."/>
            <person name="Jogler M."/>
            <person name="Boedeker C."/>
            <person name="Pinto D."/>
            <person name="Vollmers J."/>
            <person name="Rivas-Marin E."/>
            <person name="Kohn T."/>
            <person name="Peeters S.H."/>
            <person name="Heuer A."/>
            <person name="Rast P."/>
            <person name="Oberbeckmann S."/>
            <person name="Bunk B."/>
            <person name="Jeske O."/>
            <person name="Meyerdierks A."/>
            <person name="Storesund J.E."/>
            <person name="Kallscheuer N."/>
            <person name="Luecker S."/>
            <person name="Lage O.M."/>
            <person name="Pohl T."/>
            <person name="Merkel B.J."/>
            <person name="Hornburger P."/>
            <person name="Mueller R.-W."/>
            <person name="Bruemmer F."/>
            <person name="Labrenz M."/>
            <person name="Spormann A.M."/>
            <person name="Op den Camp H."/>
            <person name="Overmann J."/>
            <person name="Amann R."/>
            <person name="Jetten M.S.M."/>
            <person name="Mascher T."/>
            <person name="Medema M.H."/>
            <person name="Devos D.P."/>
            <person name="Kaster A.-K."/>
            <person name="Ovreas L."/>
            <person name="Rohde M."/>
            <person name="Galperin M.Y."/>
            <person name="Jogler C."/>
        </authorList>
    </citation>
    <scope>NUCLEOTIDE SEQUENCE [LARGE SCALE GENOMIC DNA]</scope>
    <source>
        <strain evidence="11 12">KS4</strain>
    </source>
</reference>
<evidence type="ECO:0000313" key="12">
    <source>
        <dbReference type="Proteomes" id="UP000317369"/>
    </source>
</evidence>
<accession>A0A517YR86</accession>
<dbReference type="GO" id="GO:0006783">
    <property type="term" value="P:heme biosynthetic process"/>
    <property type="evidence" value="ECO:0007669"/>
    <property type="project" value="TreeGrafter"/>
</dbReference>
<dbReference type="SFLD" id="SFLDG01067">
    <property type="entry name" value="SPASM/twitch_domain_containing"/>
    <property type="match status" value="1"/>
</dbReference>
<evidence type="ECO:0000256" key="7">
    <source>
        <dbReference type="ARBA" id="ARBA00023462"/>
    </source>
</evidence>
<gene>
    <name evidence="11" type="primary">chuR</name>
    <name evidence="11" type="ORF">KS4_07580</name>
</gene>
<dbReference type="AlphaFoldDB" id="A0A517YR86"/>
<dbReference type="CDD" id="cd21123">
    <property type="entry name" value="SPASM_MftC-like"/>
    <property type="match status" value="1"/>
</dbReference>
<evidence type="ECO:0000256" key="2">
    <source>
        <dbReference type="ARBA" id="ARBA00022485"/>
    </source>
</evidence>
<evidence type="ECO:0000256" key="8">
    <source>
        <dbReference type="ARBA" id="ARBA00056787"/>
    </source>
</evidence>
<dbReference type="InterPro" id="IPR050377">
    <property type="entry name" value="Radical_SAM_PqqE_MftC-like"/>
</dbReference>
<dbReference type="RefSeq" id="WP_145074749.1">
    <property type="nucleotide sequence ID" value="NZ_CP036425.1"/>
</dbReference>
<dbReference type="InterPro" id="IPR058240">
    <property type="entry name" value="rSAM_sf"/>
</dbReference>
<dbReference type="SUPFAM" id="SSF102114">
    <property type="entry name" value="Radical SAM enzymes"/>
    <property type="match status" value="1"/>
</dbReference>
<dbReference type="GO" id="GO:0016491">
    <property type="term" value="F:oxidoreductase activity"/>
    <property type="evidence" value="ECO:0007669"/>
    <property type="project" value="UniProtKB-KW"/>
</dbReference>
<evidence type="ECO:0000259" key="10">
    <source>
        <dbReference type="PROSITE" id="PS51918"/>
    </source>
</evidence>
<evidence type="ECO:0000256" key="6">
    <source>
        <dbReference type="ARBA" id="ARBA00023014"/>
    </source>
</evidence>
<evidence type="ECO:0000256" key="1">
    <source>
        <dbReference type="ARBA" id="ARBA00001966"/>
    </source>
</evidence>
<evidence type="ECO:0000256" key="9">
    <source>
        <dbReference type="ARBA" id="ARBA00073867"/>
    </source>
</evidence>
<dbReference type="SMART" id="SM00729">
    <property type="entry name" value="Elp3"/>
    <property type="match status" value="1"/>
</dbReference>
<keyword evidence="5" id="KW-0408">Iron</keyword>
<keyword evidence="6" id="KW-0411">Iron-sulfur</keyword>
<dbReference type="InterPro" id="IPR006638">
    <property type="entry name" value="Elp3/MiaA/NifB-like_rSAM"/>
</dbReference>
<dbReference type="PANTHER" id="PTHR11228:SF7">
    <property type="entry name" value="PQQA PEPTIDE CYCLASE"/>
    <property type="match status" value="1"/>
</dbReference>
<keyword evidence="3" id="KW-0949">S-adenosyl-L-methionine</keyword>
<dbReference type="Gene3D" id="3.20.20.70">
    <property type="entry name" value="Aldolase class I"/>
    <property type="match status" value="1"/>
</dbReference>
<evidence type="ECO:0000256" key="3">
    <source>
        <dbReference type="ARBA" id="ARBA00022691"/>
    </source>
</evidence>
<organism evidence="11 12">
    <name type="scientific">Poriferisphaera corsica</name>
    <dbReference type="NCBI Taxonomy" id="2528020"/>
    <lineage>
        <taxon>Bacteria</taxon>
        <taxon>Pseudomonadati</taxon>
        <taxon>Planctomycetota</taxon>
        <taxon>Phycisphaerae</taxon>
        <taxon>Phycisphaerales</taxon>
        <taxon>Phycisphaeraceae</taxon>
        <taxon>Poriferisphaera</taxon>
    </lineage>
</organism>
<comment type="cofactor">
    <cofactor evidence="1">
        <name>[4Fe-4S] cluster</name>
        <dbReference type="ChEBI" id="CHEBI:49883"/>
    </cofactor>
</comment>
<dbReference type="Proteomes" id="UP000317369">
    <property type="component" value="Chromosome"/>
</dbReference>
<dbReference type="FunFam" id="3.20.20.70:FF:000188">
    <property type="entry name" value="Mycofactocin radical SAM maturase MftC"/>
    <property type="match status" value="1"/>
</dbReference>
<dbReference type="Pfam" id="PF13186">
    <property type="entry name" value="SPASM"/>
    <property type="match status" value="1"/>
</dbReference>
<comment type="function">
    <text evidence="8">Involved in heme d1 biosynthesis. Radical SAM enzyme that catalyzes the removal of two propionate side chains from the intermediate 12,18-didecarboxysiroheme (DDSH) and may introduce the keto functions on rings A and B, yielding the heme d1 precursor dihydro-heme d1.</text>
</comment>
<dbReference type="InterPro" id="IPR023885">
    <property type="entry name" value="4Fe4S-binding_SPASM_dom"/>
</dbReference>
<dbReference type="Pfam" id="PF04055">
    <property type="entry name" value="Radical_SAM"/>
    <property type="match status" value="1"/>
</dbReference>
<dbReference type="InterPro" id="IPR017200">
    <property type="entry name" value="PqqE-like"/>
</dbReference>
<dbReference type="NCBIfam" id="TIGR04085">
    <property type="entry name" value="rSAM_more_4Fe4S"/>
    <property type="match status" value="1"/>
</dbReference>
<dbReference type="SFLD" id="SFLDS00029">
    <property type="entry name" value="Radical_SAM"/>
    <property type="match status" value="1"/>
</dbReference>
<dbReference type="GO" id="GO:0051539">
    <property type="term" value="F:4 iron, 4 sulfur cluster binding"/>
    <property type="evidence" value="ECO:0007669"/>
    <property type="project" value="UniProtKB-KW"/>
</dbReference>
<dbReference type="GO" id="GO:0046872">
    <property type="term" value="F:metal ion binding"/>
    <property type="evidence" value="ECO:0007669"/>
    <property type="project" value="UniProtKB-KW"/>
</dbReference>
<keyword evidence="4" id="KW-0479">Metal-binding</keyword>